<dbReference type="Gene3D" id="1.10.10.60">
    <property type="entry name" value="Homeodomain-like"/>
    <property type="match status" value="1"/>
</dbReference>
<dbReference type="InterPro" id="IPR009057">
    <property type="entry name" value="Homeodomain-like_sf"/>
</dbReference>
<feature type="domain" description="HTH tetR-type" evidence="6">
    <location>
        <begin position="14"/>
        <end position="74"/>
    </location>
</feature>
<sequence>MIADDSNRGGRATRRSRDDVVDAALDLLDRVGLPDLSMRRLADHLGVQPSALYWHVENKQQLLAAVSARILGPVSADHADGATLDVAARDVAVRLHDSLLAYRDGAEVVSSSLALGLVEPPAHARLRAVALERGEPAALADTIGDAITHFVVGFTFHQQQRRSADAWGAASGGVAASPERIADGDDDGFTAALDLIIAGATTVLAGGATQHPAPRR</sequence>
<dbReference type="RefSeq" id="WP_064955554.1">
    <property type="nucleotide sequence ID" value="NZ_LZEM01000007.1"/>
</dbReference>
<comment type="caution">
    <text evidence="7">The sequence shown here is derived from an EMBL/GenBank/DDBJ whole genome shotgun (WGS) entry which is preliminary data.</text>
</comment>
<evidence type="ECO:0000313" key="8">
    <source>
        <dbReference type="Proteomes" id="UP000093918"/>
    </source>
</evidence>
<dbReference type="PANTHER" id="PTHR30055:SF151">
    <property type="entry name" value="TRANSCRIPTIONAL REGULATORY PROTEIN"/>
    <property type="match status" value="1"/>
</dbReference>
<dbReference type="Pfam" id="PF00440">
    <property type="entry name" value="TetR_N"/>
    <property type="match status" value="1"/>
</dbReference>
<keyword evidence="3 5" id="KW-0238">DNA-binding</keyword>
<proteinExistence type="predicted"/>
<organism evidence="7 8">
    <name type="scientific">Microbacterium arborescens</name>
    <dbReference type="NCBI Taxonomy" id="33883"/>
    <lineage>
        <taxon>Bacteria</taxon>
        <taxon>Bacillati</taxon>
        <taxon>Actinomycetota</taxon>
        <taxon>Actinomycetes</taxon>
        <taxon>Micrococcales</taxon>
        <taxon>Microbacteriaceae</taxon>
        <taxon>Microbacterium</taxon>
    </lineage>
</organism>
<evidence type="ECO:0000256" key="4">
    <source>
        <dbReference type="ARBA" id="ARBA00023163"/>
    </source>
</evidence>
<name>A0ABX2WL41_9MICO</name>
<dbReference type="PRINTS" id="PR00455">
    <property type="entry name" value="HTHTETR"/>
</dbReference>
<dbReference type="Gene3D" id="1.10.357.10">
    <property type="entry name" value="Tetracycline Repressor, domain 2"/>
    <property type="match status" value="1"/>
</dbReference>
<dbReference type="InterPro" id="IPR050109">
    <property type="entry name" value="HTH-type_TetR-like_transc_reg"/>
</dbReference>
<dbReference type="SUPFAM" id="SSF46689">
    <property type="entry name" value="Homeodomain-like"/>
    <property type="match status" value="1"/>
</dbReference>
<evidence type="ECO:0000259" key="6">
    <source>
        <dbReference type="PROSITE" id="PS50977"/>
    </source>
</evidence>
<keyword evidence="1" id="KW-0678">Repressor</keyword>
<evidence type="ECO:0000256" key="5">
    <source>
        <dbReference type="PROSITE-ProRule" id="PRU00335"/>
    </source>
</evidence>
<dbReference type="InterPro" id="IPR036271">
    <property type="entry name" value="Tet_transcr_reg_TetR-rel_C_sf"/>
</dbReference>
<evidence type="ECO:0000256" key="2">
    <source>
        <dbReference type="ARBA" id="ARBA00023015"/>
    </source>
</evidence>
<keyword evidence="2" id="KW-0805">Transcription regulation</keyword>
<keyword evidence="4" id="KW-0804">Transcription</keyword>
<gene>
    <name evidence="7" type="ORF">A9Z40_13910</name>
</gene>
<evidence type="ECO:0000256" key="1">
    <source>
        <dbReference type="ARBA" id="ARBA00022491"/>
    </source>
</evidence>
<evidence type="ECO:0000313" key="7">
    <source>
        <dbReference type="EMBL" id="OAZ43788.1"/>
    </source>
</evidence>
<dbReference type="Proteomes" id="UP000093918">
    <property type="component" value="Unassembled WGS sequence"/>
</dbReference>
<protein>
    <recommendedName>
        <fullName evidence="6">HTH tetR-type domain-containing protein</fullName>
    </recommendedName>
</protein>
<dbReference type="PRINTS" id="PR00400">
    <property type="entry name" value="TETREPRESSOR"/>
</dbReference>
<reference evidence="8" key="1">
    <citation type="submission" date="2016-06" db="EMBL/GenBank/DDBJ databases">
        <title>Genome sequencing of cellulolytic organisms.</title>
        <authorList>
            <person name="Bohra V."/>
            <person name="Dafale N.A."/>
            <person name="Purohit H.J."/>
        </authorList>
    </citation>
    <scope>NUCLEOTIDE SEQUENCE [LARGE SCALE GENOMIC DNA]</scope>
    <source>
        <strain evidence="8">ND21</strain>
    </source>
</reference>
<dbReference type="InterPro" id="IPR001647">
    <property type="entry name" value="HTH_TetR"/>
</dbReference>
<keyword evidence="8" id="KW-1185">Reference proteome</keyword>
<dbReference type="PROSITE" id="PS50977">
    <property type="entry name" value="HTH_TETR_2"/>
    <property type="match status" value="1"/>
</dbReference>
<dbReference type="PANTHER" id="PTHR30055">
    <property type="entry name" value="HTH-TYPE TRANSCRIPTIONAL REGULATOR RUTR"/>
    <property type="match status" value="1"/>
</dbReference>
<dbReference type="InterPro" id="IPR004111">
    <property type="entry name" value="Repressor_TetR_C"/>
</dbReference>
<feature type="DNA-binding region" description="H-T-H motif" evidence="5">
    <location>
        <begin position="37"/>
        <end position="56"/>
    </location>
</feature>
<dbReference type="InterPro" id="IPR003012">
    <property type="entry name" value="Tet_transcr_reg_TetR"/>
</dbReference>
<dbReference type="Pfam" id="PF02909">
    <property type="entry name" value="TetR_C_1"/>
    <property type="match status" value="1"/>
</dbReference>
<accession>A0ABX2WL41</accession>
<evidence type="ECO:0000256" key="3">
    <source>
        <dbReference type="ARBA" id="ARBA00023125"/>
    </source>
</evidence>
<dbReference type="SUPFAM" id="SSF48498">
    <property type="entry name" value="Tetracyclin repressor-like, C-terminal domain"/>
    <property type="match status" value="1"/>
</dbReference>
<dbReference type="EMBL" id="LZEM01000007">
    <property type="protein sequence ID" value="OAZ43788.1"/>
    <property type="molecule type" value="Genomic_DNA"/>
</dbReference>